<protein>
    <submittedName>
        <fullName evidence="4">Gfo/Idh/MocA family oxidoreductase</fullName>
    </submittedName>
</protein>
<dbReference type="RefSeq" id="WP_165241146.1">
    <property type="nucleotide sequence ID" value="NZ_JAAKZV010000163.1"/>
</dbReference>
<organism evidence="4 5">
    <name type="scientific">Streptomyces coryli</name>
    <dbReference type="NCBI Taxonomy" id="1128680"/>
    <lineage>
        <taxon>Bacteria</taxon>
        <taxon>Bacillati</taxon>
        <taxon>Actinomycetota</taxon>
        <taxon>Actinomycetes</taxon>
        <taxon>Kitasatosporales</taxon>
        <taxon>Streptomycetaceae</taxon>
        <taxon>Streptomyces</taxon>
    </lineage>
</organism>
<reference evidence="4 5" key="1">
    <citation type="submission" date="2020-02" db="EMBL/GenBank/DDBJ databases">
        <title>Whole-genome analyses of novel actinobacteria.</title>
        <authorList>
            <person name="Sahin N."/>
        </authorList>
    </citation>
    <scope>NUCLEOTIDE SEQUENCE [LARGE SCALE GENOMIC DNA]</scope>
    <source>
        <strain evidence="4 5">A7024</strain>
    </source>
</reference>
<dbReference type="Pfam" id="PF01408">
    <property type="entry name" value="GFO_IDH_MocA"/>
    <property type="match status" value="1"/>
</dbReference>
<dbReference type="Gene3D" id="3.30.360.10">
    <property type="entry name" value="Dihydrodipicolinate Reductase, domain 2"/>
    <property type="match status" value="1"/>
</dbReference>
<dbReference type="EMBL" id="JAAKZV010000163">
    <property type="protein sequence ID" value="NGN67796.1"/>
    <property type="molecule type" value="Genomic_DNA"/>
</dbReference>
<evidence type="ECO:0000259" key="2">
    <source>
        <dbReference type="Pfam" id="PF01408"/>
    </source>
</evidence>
<evidence type="ECO:0000259" key="3">
    <source>
        <dbReference type="Pfam" id="PF22725"/>
    </source>
</evidence>
<dbReference type="SUPFAM" id="SSF55347">
    <property type="entry name" value="Glyceraldehyde-3-phosphate dehydrogenase-like, C-terminal domain"/>
    <property type="match status" value="1"/>
</dbReference>
<feature type="domain" description="Gfo/Idh/MocA-like oxidoreductase N-terminal" evidence="2">
    <location>
        <begin position="6"/>
        <end position="119"/>
    </location>
</feature>
<sequence length="366" mass="38273">MTDPLGIAVVGCGTISDQYLKNLTAFPDLRVLFCADLDTDRARTQAEAYGVPLHGTAETALAHPGVELVVNLTVPVAHYEVAAAAIAAGKHVWNEKPLTLDPESGRKLLKEAETAGVLLGCAPDTFLGAGLQTARRLVDSGRIGTPLSALALLQGPGPESWHPSPEFYYLRGGGPLFDMGPYYLTALAAMLGPASRAAAVTRRAREVRTVGSGPKAGRDFPVEVDTHVSALVEYASGPAATLVFSFDSPLQRHGFIELTGTEATLALPDPNTFGGQVRLRPAGSDDWTRIEPEGATHGRGMGVLDMARSLSAGTPHRASGELAQHVLETMGAIERSAAEGSFWPVGGDFAVPAPLPADWDPAAATG</sequence>
<dbReference type="Pfam" id="PF22725">
    <property type="entry name" value="GFO_IDH_MocA_C3"/>
    <property type="match status" value="1"/>
</dbReference>
<dbReference type="Proteomes" id="UP000481583">
    <property type="component" value="Unassembled WGS sequence"/>
</dbReference>
<dbReference type="InterPro" id="IPR000683">
    <property type="entry name" value="Gfo/Idh/MocA-like_OxRdtase_N"/>
</dbReference>
<dbReference type="PANTHER" id="PTHR43818">
    <property type="entry name" value="BCDNA.GH03377"/>
    <property type="match status" value="1"/>
</dbReference>
<comment type="caution">
    <text evidence="4">The sequence shown here is derived from an EMBL/GenBank/DDBJ whole genome shotgun (WGS) entry which is preliminary data.</text>
</comment>
<gene>
    <name evidence="4" type="ORF">G5C51_28330</name>
</gene>
<evidence type="ECO:0000313" key="4">
    <source>
        <dbReference type="EMBL" id="NGN67796.1"/>
    </source>
</evidence>
<dbReference type="InterPro" id="IPR050463">
    <property type="entry name" value="Gfo/Idh/MocA_oxidrdct_glycsds"/>
</dbReference>
<dbReference type="PANTHER" id="PTHR43818:SF11">
    <property type="entry name" value="BCDNA.GH03377"/>
    <property type="match status" value="1"/>
</dbReference>
<keyword evidence="5" id="KW-1185">Reference proteome</keyword>
<name>A0A6G4U7V7_9ACTN</name>
<dbReference type="Gene3D" id="3.40.50.720">
    <property type="entry name" value="NAD(P)-binding Rossmann-like Domain"/>
    <property type="match status" value="1"/>
</dbReference>
<dbReference type="GO" id="GO:0016491">
    <property type="term" value="F:oxidoreductase activity"/>
    <property type="evidence" value="ECO:0007669"/>
    <property type="project" value="UniProtKB-KW"/>
</dbReference>
<feature type="domain" description="GFO/IDH/MocA-like oxidoreductase" evidence="3">
    <location>
        <begin position="132"/>
        <end position="265"/>
    </location>
</feature>
<dbReference type="GO" id="GO:0000166">
    <property type="term" value="F:nucleotide binding"/>
    <property type="evidence" value="ECO:0007669"/>
    <property type="project" value="InterPro"/>
</dbReference>
<evidence type="ECO:0000256" key="1">
    <source>
        <dbReference type="ARBA" id="ARBA00023002"/>
    </source>
</evidence>
<keyword evidence="1" id="KW-0560">Oxidoreductase</keyword>
<accession>A0A6G4U7V7</accession>
<evidence type="ECO:0000313" key="5">
    <source>
        <dbReference type="Proteomes" id="UP000481583"/>
    </source>
</evidence>
<dbReference type="SUPFAM" id="SSF51735">
    <property type="entry name" value="NAD(P)-binding Rossmann-fold domains"/>
    <property type="match status" value="1"/>
</dbReference>
<dbReference type="InterPro" id="IPR036291">
    <property type="entry name" value="NAD(P)-bd_dom_sf"/>
</dbReference>
<dbReference type="AlphaFoldDB" id="A0A6G4U7V7"/>
<dbReference type="InterPro" id="IPR055170">
    <property type="entry name" value="GFO_IDH_MocA-like_dom"/>
</dbReference>
<proteinExistence type="predicted"/>